<dbReference type="Gene3D" id="3.30.420.10">
    <property type="entry name" value="Ribonuclease H-like superfamily/Ribonuclease H"/>
    <property type="match status" value="1"/>
</dbReference>
<dbReference type="Pfam" id="PF13456">
    <property type="entry name" value="RVT_3"/>
    <property type="match status" value="1"/>
</dbReference>
<dbReference type="PANTHER" id="PTHR33033:SF118">
    <property type="entry name" value="OS02G0175302 PROTEIN"/>
    <property type="match status" value="1"/>
</dbReference>
<dbReference type="AlphaFoldDB" id="A0AAD9WLI7"/>
<dbReference type="CDD" id="cd06222">
    <property type="entry name" value="RNase_H_like"/>
    <property type="match status" value="1"/>
</dbReference>
<dbReference type="InterPro" id="IPR044730">
    <property type="entry name" value="RNase_H-like_dom_plant"/>
</dbReference>
<reference evidence="2" key="1">
    <citation type="journal article" date="2023" name="Plant J.">
        <title>Genome sequences and population genomics provide insights into the demographic history, inbreeding, and mutation load of two 'living fossil' tree species of Dipteronia.</title>
        <authorList>
            <person name="Feng Y."/>
            <person name="Comes H.P."/>
            <person name="Chen J."/>
            <person name="Zhu S."/>
            <person name="Lu R."/>
            <person name="Zhang X."/>
            <person name="Li P."/>
            <person name="Qiu J."/>
            <person name="Olsen K.M."/>
            <person name="Qiu Y."/>
        </authorList>
    </citation>
    <scope>NUCLEOTIDE SEQUENCE</scope>
    <source>
        <strain evidence="2">KIB01</strain>
    </source>
</reference>
<dbReference type="Proteomes" id="UP001280121">
    <property type="component" value="Unassembled WGS sequence"/>
</dbReference>
<dbReference type="PROSITE" id="PS50879">
    <property type="entry name" value="RNASE_H_1"/>
    <property type="match status" value="1"/>
</dbReference>
<dbReference type="GO" id="GO:0004523">
    <property type="term" value="F:RNA-DNA hybrid ribonuclease activity"/>
    <property type="evidence" value="ECO:0007669"/>
    <property type="project" value="InterPro"/>
</dbReference>
<dbReference type="InterPro" id="IPR002156">
    <property type="entry name" value="RNaseH_domain"/>
</dbReference>
<accession>A0AAD9WLI7</accession>
<organism evidence="2 3">
    <name type="scientific">Dipteronia dyeriana</name>
    <dbReference type="NCBI Taxonomy" id="168575"/>
    <lineage>
        <taxon>Eukaryota</taxon>
        <taxon>Viridiplantae</taxon>
        <taxon>Streptophyta</taxon>
        <taxon>Embryophyta</taxon>
        <taxon>Tracheophyta</taxon>
        <taxon>Spermatophyta</taxon>
        <taxon>Magnoliopsida</taxon>
        <taxon>eudicotyledons</taxon>
        <taxon>Gunneridae</taxon>
        <taxon>Pentapetalae</taxon>
        <taxon>rosids</taxon>
        <taxon>malvids</taxon>
        <taxon>Sapindales</taxon>
        <taxon>Sapindaceae</taxon>
        <taxon>Hippocastanoideae</taxon>
        <taxon>Acereae</taxon>
        <taxon>Dipteronia</taxon>
    </lineage>
</organism>
<dbReference type="PANTHER" id="PTHR33033">
    <property type="entry name" value="POLYNUCLEOTIDYL TRANSFERASE, RIBONUCLEASE H-LIKE SUPERFAMILY PROTEIN-RELATED"/>
    <property type="match status" value="1"/>
</dbReference>
<dbReference type="EMBL" id="JANJYI010000009">
    <property type="protein sequence ID" value="KAK2635596.1"/>
    <property type="molecule type" value="Genomic_DNA"/>
</dbReference>
<keyword evidence="3" id="KW-1185">Reference proteome</keyword>
<feature type="domain" description="RNase H type-1" evidence="1">
    <location>
        <begin position="116"/>
        <end position="197"/>
    </location>
</feature>
<sequence>MNWWDLSCCVNKSLKDSAYSWSGLCPLNKYSRAWNTLFFASVWSMWEVRNNKVFKGKQTSILQAADVVKLRLVWWFKFHRKDSNDTITLLLLNLKDRCIAPICSKPIHANVWSLPSLGCKKFNVDGSTVGNPGNAGIGGVLRDSLGKVLGLFSLSVGIQDSNTAEIMAFHRACTLCAASRILVGKEVSFVSDSKVAA</sequence>
<protein>
    <recommendedName>
        <fullName evidence="1">RNase H type-1 domain-containing protein</fullName>
    </recommendedName>
</protein>
<comment type="caution">
    <text evidence="2">The sequence shown here is derived from an EMBL/GenBank/DDBJ whole genome shotgun (WGS) entry which is preliminary data.</text>
</comment>
<dbReference type="GO" id="GO:0003676">
    <property type="term" value="F:nucleic acid binding"/>
    <property type="evidence" value="ECO:0007669"/>
    <property type="project" value="InterPro"/>
</dbReference>
<gene>
    <name evidence="2" type="ORF">Ddye_030388</name>
</gene>
<evidence type="ECO:0000259" key="1">
    <source>
        <dbReference type="PROSITE" id="PS50879"/>
    </source>
</evidence>
<evidence type="ECO:0000313" key="2">
    <source>
        <dbReference type="EMBL" id="KAK2635596.1"/>
    </source>
</evidence>
<dbReference type="InterPro" id="IPR036397">
    <property type="entry name" value="RNaseH_sf"/>
</dbReference>
<proteinExistence type="predicted"/>
<name>A0AAD9WLI7_9ROSI</name>
<dbReference type="SUPFAM" id="SSF53098">
    <property type="entry name" value="Ribonuclease H-like"/>
    <property type="match status" value="1"/>
</dbReference>
<dbReference type="InterPro" id="IPR012337">
    <property type="entry name" value="RNaseH-like_sf"/>
</dbReference>
<evidence type="ECO:0000313" key="3">
    <source>
        <dbReference type="Proteomes" id="UP001280121"/>
    </source>
</evidence>